<proteinExistence type="predicted"/>
<name>A0AAV9DF85_ACOCL</name>
<gene>
    <name evidence="1" type="ORF">QJS10_CPB13g00410</name>
</gene>
<accession>A0AAV9DF85</accession>
<dbReference type="Gene3D" id="2.60.120.580">
    <property type="entry name" value="Acetamidase/Formamidase-like domains"/>
    <property type="match status" value="1"/>
</dbReference>
<evidence type="ECO:0000313" key="1">
    <source>
        <dbReference type="EMBL" id="KAK1299574.1"/>
    </source>
</evidence>
<sequence length="454" mass="49569">MAPRTPKLVVSIDLKKRPWEQDPPLHNRWHPLLPPVADVRVGELFRVEMIDWTGGAVGDNDSASDIKTIDLSTDPPLHNRWHPLVPPVADVRVGNLFRVEMVDFTGGVVGDNDSASDIKTIDSSTVHYLSGPLRVLDADGIPAKLGDILVVEICNLGPLPGDEWGYTATFDRENGGGFLTDHFPCATKAIWYFEGIYAYSPHIPGIIGTAPSIELLNIWNERERKVEADGTQSLKLCEVLHSRPLANLPTAKGCLLGKVKEGTPEWTKIASEAARTIPGRENGGNCDIKNLSRGCEIIRGGMRQYLTPMGPTALHVNPIFEIGPVEPRFTEWLVFEGISVDESGRQHFLDASVAYKRAVLNAIDYLSRFGYSKEQAYLLLSCCPCEGRISGIVDSPNAVATLAIPTAIFDQDIRPRPGKVPSGPRLVKKSPDVLKCTYDGTLPITENPGGAAQN</sequence>
<dbReference type="Pfam" id="PF03069">
    <property type="entry name" value="FmdA_AmdA"/>
    <property type="match status" value="2"/>
</dbReference>
<dbReference type="SUPFAM" id="SSF141130">
    <property type="entry name" value="Acetamidase/Formamidase-like"/>
    <property type="match status" value="1"/>
</dbReference>
<reference evidence="1" key="2">
    <citation type="submission" date="2023-06" db="EMBL/GenBank/DDBJ databases">
        <authorList>
            <person name="Ma L."/>
            <person name="Liu K.-W."/>
            <person name="Li Z."/>
            <person name="Hsiao Y.-Y."/>
            <person name="Qi Y."/>
            <person name="Fu T."/>
            <person name="Tang G."/>
            <person name="Zhang D."/>
            <person name="Sun W.-H."/>
            <person name="Liu D.-K."/>
            <person name="Li Y."/>
            <person name="Chen G.-Z."/>
            <person name="Liu X.-D."/>
            <person name="Liao X.-Y."/>
            <person name="Jiang Y.-T."/>
            <person name="Yu X."/>
            <person name="Hao Y."/>
            <person name="Huang J."/>
            <person name="Zhao X.-W."/>
            <person name="Ke S."/>
            <person name="Chen Y.-Y."/>
            <person name="Wu W.-L."/>
            <person name="Hsu J.-L."/>
            <person name="Lin Y.-F."/>
            <person name="Huang M.-D."/>
            <person name="Li C.-Y."/>
            <person name="Huang L."/>
            <person name="Wang Z.-W."/>
            <person name="Zhao X."/>
            <person name="Zhong W.-Y."/>
            <person name="Peng D.-H."/>
            <person name="Ahmad S."/>
            <person name="Lan S."/>
            <person name="Zhang J.-S."/>
            <person name="Tsai W.-C."/>
            <person name="Van De Peer Y."/>
            <person name="Liu Z.-J."/>
        </authorList>
    </citation>
    <scope>NUCLEOTIDE SEQUENCE</scope>
    <source>
        <strain evidence="1">CP</strain>
        <tissue evidence="1">Leaves</tissue>
    </source>
</reference>
<dbReference type="EMBL" id="JAUJYO010000013">
    <property type="protein sequence ID" value="KAK1299574.1"/>
    <property type="molecule type" value="Genomic_DNA"/>
</dbReference>
<dbReference type="AlphaFoldDB" id="A0AAV9DF85"/>
<comment type="caution">
    <text evidence="1">The sequence shown here is derived from an EMBL/GenBank/DDBJ whole genome shotgun (WGS) entry which is preliminary data.</text>
</comment>
<dbReference type="Proteomes" id="UP001180020">
    <property type="component" value="Unassembled WGS sequence"/>
</dbReference>
<dbReference type="InterPro" id="IPR004304">
    <property type="entry name" value="FmdA_AmdA"/>
</dbReference>
<dbReference type="PANTHER" id="PTHR31891">
    <property type="entry name" value="FORMAMIDASE C869.04-RELATED"/>
    <property type="match status" value="1"/>
</dbReference>
<organism evidence="1 2">
    <name type="scientific">Acorus calamus</name>
    <name type="common">Sweet flag</name>
    <dbReference type="NCBI Taxonomy" id="4465"/>
    <lineage>
        <taxon>Eukaryota</taxon>
        <taxon>Viridiplantae</taxon>
        <taxon>Streptophyta</taxon>
        <taxon>Embryophyta</taxon>
        <taxon>Tracheophyta</taxon>
        <taxon>Spermatophyta</taxon>
        <taxon>Magnoliopsida</taxon>
        <taxon>Liliopsida</taxon>
        <taxon>Acoraceae</taxon>
        <taxon>Acorus</taxon>
    </lineage>
</organism>
<protein>
    <recommendedName>
        <fullName evidence="3">Formamidase</fullName>
    </recommendedName>
</protein>
<dbReference type="GO" id="GO:0016811">
    <property type="term" value="F:hydrolase activity, acting on carbon-nitrogen (but not peptide) bonds, in linear amides"/>
    <property type="evidence" value="ECO:0007669"/>
    <property type="project" value="InterPro"/>
</dbReference>
<evidence type="ECO:0008006" key="3">
    <source>
        <dbReference type="Google" id="ProtNLM"/>
    </source>
</evidence>
<dbReference type="Gene3D" id="3.10.28.20">
    <property type="entry name" value="Acetamidase/Formamidase-like domains"/>
    <property type="match status" value="1"/>
</dbReference>
<reference evidence="1" key="1">
    <citation type="journal article" date="2023" name="Nat. Commun.">
        <title>Diploid and tetraploid genomes of Acorus and the evolution of monocots.</title>
        <authorList>
            <person name="Ma L."/>
            <person name="Liu K.W."/>
            <person name="Li Z."/>
            <person name="Hsiao Y.Y."/>
            <person name="Qi Y."/>
            <person name="Fu T."/>
            <person name="Tang G.D."/>
            <person name="Zhang D."/>
            <person name="Sun W.H."/>
            <person name="Liu D.K."/>
            <person name="Li Y."/>
            <person name="Chen G.Z."/>
            <person name="Liu X.D."/>
            <person name="Liao X.Y."/>
            <person name="Jiang Y.T."/>
            <person name="Yu X."/>
            <person name="Hao Y."/>
            <person name="Huang J."/>
            <person name="Zhao X.W."/>
            <person name="Ke S."/>
            <person name="Chen Y.Y."/>
            <person name="Wu W.L."/>
            <person name="Hsu J.L."/>
            <person name="Lin Y.F."/>
            <person name="Huang M.D."/>
            <person name="Li C.Y."/>
            <person name="Huang L."/>
            <person name="Wang Z.W."/>
            <person name="Zhao X."/>
            <person name="Zhong W.Y."/>
            <person name="Peng D.H."/>
            <person name="Ahmad S."/>
            <person name="Lan S."/>
            <person name="Zhang J.S."/>
            <person name="Tsai W.C."/>
            <person name="Van de Peer Y."/>
            <person name="Liu Z.J."/>
        </authorList>
    </citation>
    <scope>NUCLEOTIDE SEQUENCE</scope>
    <source>
        <strain evidence="1">CP</strain>
    </source>
</reference>
<dbReference type="PANTHER" id="PTHR31891:SF1">
    <property type="entry name" value="FORMAMIDASE C869.04-RELATED"/>
    <property type="match status" value="1"/>
</dbReference>
<keyword evidence="2" id="KW-1185">Reference proteome</keyword>
<evidence type="ECO:0000313" key="2">
    <source>
        <dbReference type="Proteomes" id="UP001180020"/>
    </source>
</evidence>